<feature type="compositionally biased region" description="Basic and acidic residues" evidence="4">
    <location>
        <begin position="865"/>
        <end position="880"/>
    </location>
</feature>
<accession>A0A8K0JQF8</accession>
<feature type="compositionally biased region" description="Basic and acidic residues" evidence="4">
    <location>
        <begin position="506"/>
        <end position="534"/>
    </location>
</feature>
<dbReference type="PROSITE" id="PS51136">
    <property type="entry name" value="WAC"/>
    <property type="match status" value="1"/>
</dbReference>
<evidence type="ECO:0000313" key="8">
    <source>
        <dbReference type="Proteomes" id="UP000812966"/>
    </source>
</evidence>
<dbReference type="GO" id="GO:0005634">
    <property type="term" value="C:nucleus"/>
    <property type="evidence" value="ECO:0007669"/>
    <property type="project" value="UniProtKB-SubCell"/>
</dbReference>
<evidence type="ECO:0008006" key="9">
    <source>
        <dbReference type="Google" id="ProtNLM"/>
    </source>
</evidence>
<evidence type="ECO:0000256" key="1">
    <source>
        <dbReference type="ARBA" id="ARBA00004123"/>
    </source>
</evidence>
<feature type="compositionally biased region" description="Basic and acidic residues" evidence="4">
    <location>
        <begin position="70"/>
        <end position="86"/>
    </location>
</feature>
<feature type="compositionally biased region" description="Basic and acidic residues" evidence="4">
    <location>
        <begin position="889"/>
        <end position="902"/>
    </location>
</feature>
<dbReference type="InterPro" id="IPR013136">
    <property type="entry name" value="WSTF_Acf1_Cbp146"/>
</dbReference>
<feature type="domain" description="DDT" evidence="5">
    <location>
        <begin position="574"/>
        <end position="637"/>
    </location>
</feature>
<feature type="region of interest" description="Disordered" evidence="4">
    <location>
        <begin position="155"/>
        <end position="190"/>
    </location>
</feature>
<feature type="compositionally biased region" description="Pro residues" evidence="4">
    <location>
        <begin position="473"/>
        <end position="483"/>
    </location>
</feature>
<evidence type="ECO:0000256" key="4">
    <source>
        <dbReference type="SAM" id="MobiDB-lite"/>
    </source>
</evidence>
<feature type="compositionally biased region" description="Polar residues" evidence="4">
    <location>
        <begin position="1098"/>
        <end position="1108"/>
    </location>
</feature>
<feature type="compositionally biased region" description="Acidic residues" evidence="4">
    <location>
        <begin position="663"/>
        <end position="673"/>
    </location>
</feature>
<proteinExistence type="predicted"/>
<dbReference type="GO" id="GO:0031509">
    <property type="term" value="P:subtelomeric heterochromatin formation"/>
    <property type="evidence" value="ECO:0007669"/>
    <property type="project" value="TreeGrafter"/>
</dbReference>
<evidence type="ECO:0000259" key="5">
    <source>
        <dbReference type="PROSITE" id="PS50827"/>
    </source>
</evidence>
<dbReference type="PANTHER" id="PTHR32075">
    <property type="entry name" value="ISWI CHROMATIN-REMODELING COMPLEX SUBUNIT YPL216W-RELATED"/>
    <property type="match status" value="1"/>
</dbReference>
<feature type="domain" description="WAC" evidence="6">
    <location>
        <begin position="195"/>
        <end position="306"/>
    </location>
</feature>
<dbReference type="AlphaFoldDB" id="A0A8K0JQF8"/>
<evidence type="ECO:0000259" key="6">
    <source>
        <dbReference type="PROSITE" id="PS51136"/>
    </source>
</evidence>
<dbReference type="EMBL" id="JABELV010000019">
    <property type="protein sequence ID" value="KAG7566881.1"/>
    <property type="molecule type" value="Genomic_DNA"/>
</dbReference>
<keyword evidence="8" id="KW-1185">Reference proteome</keyword>
<comment type="subcellular location">
    <subcellularLocation>
        <location evidence="1 3">Nucleus</location>
    </subcellularLocation>
</comment>
<dbReference type="PROSITE" id="PS50827">
    <property type="entry name" value="DDT"/>
    <property type="match status" value="1"/>
</dbReference>
<feature type="compositionally biased region" description="Low complexity" evidence="4">
    <location>
        <begin position="851"/>
        <end position="860"/>
    </location>
</feature>
<sequence>MPRILRHKVLHFPLPNLLPVLPPSFVENARVKHKDTLIAYPNAKGSSRSKKIKGNRPSVVPSNNGVDDEDVKKEDEDQDERARRDTGSGSMEVDEIEAGSTVGSTGMTNGAGHNGDSTADVDQELEEALKEVPIADLPAPSEGELLEYFRGQEQGQALNGSGGSGPSSSRVEEASAGVTKEKEREKDKDKEWKEPDVFYIKETGEIFLEYDKYVDRMLFYKRKSGYCDDNVHSSSDTVTSFFGALEGEKTNSMAAQGGLPPVLKKACLHFAQFSLDGRLEGLMDKTFARLNNRYFPQEKVFVQLGKDQYIANVAEVIIPSSAPSSSKNGKKAVRREPHALALDSRVTQEEADKEDDPMAYHYKVQLISSKDFERNKQRSIGEDTSALWGDRIVEVAADMISRDKNEYSKLAIKRLLRDSLGRDSMLCSPWLVHEPLARRYGISTEVPDDIQKVSEAERKVQIEKRRRTSVKEPPAPEVVPEGPPSKKQKVEGGATTVKKRKTAAQKAEEAARKAEEERIKKEQEEEAARIEAEKKKKKPTKYPAEDFLIEYTPRDKSSGKPQVRPSFSTEIPFPMHFETFITTWNFLNALSKPLKLAPFTIDEYENALYHSNPAQPCVLLQEIHQTLLSLIRADASTNQDLVLPLKAAVPPSLASDGDSSNESSDDDDDEDEDKQEKIKLVTTQAGVLAAEFGAQDTNGKIGRRDSWEGMLAGCLWQRGTTHSVPNLIHYLLGLLLEAENVPTGRPTWSAASTRPKLAKNLSARYAALHSIFKLEIVAFLCELVMQTGTIRDYYDQAALALSKCRNDQNANKRDLAKIRGEKPEGDPEANGETNGQVEDTPSVIAKESEDSSLSEAESSSAGISRQEKVKAARQRKEMEAKQAQMELQEATKKKKADDKARRLEKEEEARLVARSAELAREFRRQYNSMRTYPLGQDRFLHTVWWLDGCGTADLVGPDGGAVYGTGRLYIQAPNEADIKRVTEEEDLDEEEMAAKRTAEEPEGERLETGEWAAIDTPEQLENYMNWLSEKGKREIKLLKTLGQLRPLIEAGMRKRGELFAPEPEVEEQGLTARRQKRNSNKNPYRSGESYLGYKVSVPTPQSCSDVRN</sequence>
<dbReference type="InterPro" id="IPR018501">
    <property type="entry name" value="DDT_dom"/>
</dbReference>
<reference evidence="7" key="1">
    <citation type="submission" date="2020-04" db="EMBL/GenBank/DDBJ databases">
        <title>Analysis of mating type loci in Filobasidium floriforme.</title>
        <authorList>
            <person name="Nowrousian M."/>
        </authorList>
    </citation>
    <scope>NUCLEOTIDE SEQUENCE</scope>
    <source>
        <strain evidence="7">CBS 6242</strain>
    </source>
</reference>
<dbReference type="Proteomes" id="UP000812966">
    <property type="component" value="Unassembled WGS sequence"/>
</dbReference>
<feature type="compositionally biased region" description="Basic and acidic residues" evidence="4">
    <location>
        <begin position="810"/>
        <end position="825"/>
    </location>
</feature>
<feature type="region of interest" description="Disordered" evidence="4">
    <location>
        <begin position="652"/>
        <end position="675"/>
    </location>
</feature>
<protein>
    <recommendedName>
        <fullName evidence="9">DDT domain-containing protein</fullName>
    </recommendedName>
</protein>
<dbReference type="InterPro" id="IPR028941">
    <property type="entry name" value="WHIM2_dom"/>
</dbReference>
<feature type="region of interest" description="Disordered" evidence="4">
    <location>
        <begin position="984"/>
        <end position="1006"/>
    </location>
</feature>
<dbReference type="PANTHER" id="PTHR32075:SF6">
    <property type="entry name" value="ISWI CHROMATIN-REMODELING COMPLEX SUBUNIT YPL216W-RELATED"/>
    <property type="match status" value="1"/>
</dbReference>
<dbReference type="Pfam" id="PF10537">
    <property type="entry name" value="WAC_Acf1_DNA_bd"/>
    <property type="match status" value="1"/>
</dbReference>
<feature type="region of interest" description="Disordered" evidence="4">
    <location>
        <begin position="321"/>
        <end position="354"/>
    </location>
</feature>
<dbReference type="GO" id="GO:0000781">
    <property type="term" value="C:chromosome, telomeric region"/>
    <property type="evidence" value="ECO:0007669"/>
    <property type="project" value="GOC"/>
</dbReference>
<feature type="compositionally biased region" description="Basic and acidic residues" evidence="4">
    <location>
        <begin position="179"/>
        <end position="190"/>
    </location>
</feature>
<comment type="caution">
    <text evidence="7">The sequence shown here is derived from an EMBL/GenBank/DDBJ whole genome shotgun (WGS) entry which is preliminary data.</text>
</comment>
<dbReference type="GO" id="GO:0000785">
    <property type="term" value="C:chromatin"/>
    <property type="evidence" value="ECO:0007669"/>
    <property type="project" value="UniProtKB-ARBA"/>
</dbReference>
<name>A0A8K0JQF8_9TREE</name>
<keyword evidence="2 3" id="KW-0539">Nucleus</keyword>
<dbReference type="Pfam" id="PF02791">
    <property type="entry name" value="DDT"/>
    <property type="match status" value="1"/>
</dbReference>
<feature type="region of interest" description="Disordered" evidence="4">
    <location>
        <begin position="40"/>
        <end position="95"/>
    </location>
</feature>
<feature type="region of interest" description="Disordered" evidence="4">
    <location>
        <begin position="810"/>
        <end position="902"/>
    </location>
</feature>
<feature type="compositionally biased region" description="Basic and acidic residues" evidence="4">
    <location>
        <begin position="992"/>
        <end position="1006"/>
    </location>
</feature>
<evidence type="ECO:0000256" key="3">
    <source>
        <dbReference type="PROSITE-ProRule" id="PRU00475"/>
    </source>
</evidence>
<evidence type="ECO:0000313" key="7">
    <source>
        <dbReference type="EMBL" id="KAG7566881.1"/>
    </source>
</evidence>
<dbReference type="Pfam" id="PF15613">
    <property type="entry name" value="WSD"/>
    <property type="match status" value="1"/>
</dbReference>
<organism evidence="7 8">
    <name type="scientific">Filobasidium floriforme</name>
    <dbReference type="NCBI Taxonomy" id="5210"/>
    <lineage>
        <taxon>Eukaryota</taxon>
        <taxon>Fungi</taxon>
        <taxon>Dikarya</taxon>
        <taxon>Basidiomycota</taxon>
        <taxon>Agaricomycotina</taxon>
        <taxon>Tremellomycetes</taxon>
        <taxon>Filobasidiales</taxon>
        <taxon>Filobasidiaceae</taxon>
        <taxon>Filobasidium</taxon>
    </lineage>
</organism>
<feature type="region of interest" description="Disordered" evidence="4">
    <location>
        <begin position="1059"/>
        <end position="1108"/>
    </location>
</feature>
<evidence type="ECO:0000256" key="2">
    <source>
        <dbReference type="ARBA" id="ARBA00023242"/>
    </source>
</evidence>
<feature type="region of interest" description="Disordered" evidence="4">
    <location>
        <begin position="462"/>
        <end position="538"/>
    </location>
</feature>
<gene>
    <name evidence="7" type="ORF">FFLO_01382</name>
</gene>